<organism evidence="2 3">
    <name type="scientific">Brevundimonas pondensis</name>
    <dbReference type="NCBI Taxonomy" id="2774189"/>
    <lineage>
        <taxon>Bacteria</taxon>
        <taxon>Pseudomonadati</taxon>
        <taxon>Pseudomonadota</taxon>
        <taxon>Alphaproteobacteria</taxon>
        <taxon>Caulobacterales</taxon>
        <taxon>Caulobacteraceae</taxon>
        <taxon>Brevundimonas</taxon>
    </lineage>
</organism>
<proteinExistence type="predicted"/>
<reference evidence="2 3" key="1">
    <citation type="submission" date="2020-09" db="EMBL/GenBank/DDBJ databases">
        <title>Brevundimonas sp. LVF1 isolated from an oligotrophic pond in Goettingen, Germany.</title>
        <authorList>
            <person name="Friedrich I."/>
            <person name="Klassen A."/>
            <person name="Neubauer H."/>
            <person name="Schneider D."/>
            <person name="Hertel R."/>
            <person name="Daniel R."/>
        </authorList>
    </citation>
    <scope>NUCLEOTIDE SEQUENCE [LARGE SCALE GENOMIC DNA]</scope>
    <source>
        <strain evidence="2 3">LVF1</strain>
    </source>
</reference>
<dbReference type="Proteomes" id="UP000663942">
    <property type="component" value="Chromosome"/>
</dbReference>
<name>A0ABX7SP52_9CAUL</name>
<evidence type="ECO:0000259" key="1">
    <source>
        <dbReference type="Pfam" id="PF16461"/>
    </source>
</evidence>
<dbReference type="Gene3D" id="4.10.410.40">
    <property type="match status" value="1"/>
</dbReference>
<protein>
    <recommendedName>
        <fullName evidence="1">Lambda phage tail tube protein N-terminal domain-containing protein</fullName>
    </recommendedName>
</protein>
<sequence length="143" mass="15249">MAASEATIGLGTKFSYQTDDGPPAVYTEIGEAVSIQPPQPVRETVDVTHLASPNGTREFRGTLRDPGEAEVTFNFTDAAYAIASTLFMADGVTIFRVEYPDGGTEDFEGIVTGKPSEAIEVDSVRRFSLPIKVTGLPTYTPAA</sequence>
<dbReference type="EMBL" id="CP062006">
    <property type="protein sequence ID" value="QTC88188.1"/>
    <property type="molecule type" value="Genomic_DNA"/>
</dbReference>
<evidence type="ECO:0000313" key="3">
    <source>
        <dbReference type="Proteomes" id="UP000663942"/>
    </source>
</evidence>
<evidence type="ECO:0000313" key="2">
    <source>
        <dbReference type="EMBL" id="QTC88188.1"/>
    </source>
</evidence>
<accession>A0ABX7SP52</accession>
<dbReference type="Pfam" id="PF16461">
    <property type="entry name" value="Phage_TTP_12"/>
    <property type="match status" value="1"/>
</dbReference>
<gene>
    <name evidence="2" type="ORF">IFE19_01920</name>
</gene>
<feature type="domain" description="Lambda phage tail tube protein N-terminal" evidence="1">
    <location>
        <begin position="23"/>
        <end position="138"/>
    </location>
</feature>
<dbReference type="RefSeq" id="WP_207825223.1">
    <property type="nucleotide sequence ID" value="NZ_CP062006.1"/>
</dbReference>
<keyword evidence="3" id="KW-1185">Reference proteome</keyword>
<dbReference type="InterPro" id="IPR032494">
    <property type="entry name" value="Phage_TTP_N"/>
</dbReference>